<comment type="caution">
    <text evidence="5">The sequence shown here is derived from an EMBL/GenBank/DDBJ whole genome shotgun (WGS) entry which is preliminary data.</text>
</comment>
<dbReference type="PANTHER" id="PTHR33164:SF43">
    <property type="entry name" value="HTH-TYPE TRANSCRIPTIONAL REPRESSOR YETL"/>
    <property type="match status" value="1"/>
</dbReference>
<evidence type="ECO:0000259" key="4">
    <source>
        <dbReference type="PROSITE" id="PS50995"/>
    </source>
</evidence>
<reference evidence="5" key="1">
    <citation type="submission" date="2020-12" db="EMBL/GenBank/DDBJ databases">
        <title>The genome sequence of Inhella sp. 4Y17.</title>
        <authorList>
            <person name="Liu Y."/>
        </authorList>
    </citation>
    <scope>NUCLEOTIDE SEQUENCE</scope>
    <source>
        <strain evidence="5">4Y10</strain>
    </source>
</reference>
<evidence type="ECO:0000256" key="2">
    <source>
        <dbReference type="ARBA" id="ARBA00023125"/>
    </source>
</evidence>
<feature type="domain" description="HTH marR-type" evidence="4">
    <location>
        <begin position="28"/>
        <end position="167"/>
    </location>
</feature>
<evidence type="ECO:0000256" key="3">
    <source>
        <dbReference type="ARBA" id="ARBA00023163"/>
    </source>
</evidence>
<dbReference type="EMBL" id="JAEDAL010000013">
    <property type="protein sequence ID" value="MBH9554339.1"/>
    <property type="molecule type" value="Genomic_DNA"/>
</dbReference>
<dbReference type="Pfam" id="PF01047">
    <property type="entry name" value="MarR"/>
    <property type="match status" value="1"/>
</dbReference>
<keyword evidence="2" id="KW-0238">DNA-binding</keyword>
<keyword evidence="3" id="KW-0804">Transcription</keyword>
<dbReference type="RefSeq" id="WP_198101956.1">
    <property type="nucleotide sequence ID" value="NZ_JAEDAL010000013.1"/>
</dbReference>
<dbReference type="Proteomes" id="UP000620139">
    <property type="component" value="Unassembled WGS sequence"/>
</dbReference>
<name>A0A931J057_9BURK</name>
<dbReference type="Gene3D" id="1.10.10.10">
    <property type="entry name" value="Winged helix-like DNA-binding domain superfamily/Winged helix DNA-binding domain"/>
    <property type="match status" value="1"/>
</dbReference>
<sequence>MKPAKLAAVLGEEAIGREARSQPQDHGAVRLWLRLLSCSTQIEQEVRTRLRQRFATTLPRFDYLAQLERHPEGLRMKQLGSYLMVSGGNVTGLTDQLEGEGLVQRLPDPEDRRSWILQLTAQGRVQFLGMAAEHEAWLIELLGEFEGANRLYELLGQLRVHLAQLESKA</sequence>
<dbReference type="InterPro" id="IPR036390">
    <property type="entry name" value="WH_DNA-bd_sf"/>
</dbReference>
<dbReference type="PRINTS" id="PR00598">
    <property type="entry name" value="HTHMARR"/>
</dbReference>
<dbReference type="InterPro" id="IPR039422">
    <property type="entry name" value="MarR/SlyA-like"/>
</dbReference>
<evidence type="ECO:0000313" key="5">
    <source>
        <dbReference type="EMBL" id="MBH9554339.1"/>
    </source>
</evidence>
<organism evidence="5 6">
    <name type="scientific">Inhella gelatinilytica</name>
    <dbReference type="NCBI Taxonomy" id="2795030"/>
    <lineage>
        <taxon>Bacteria</taxon>
        <taxon>Pseudomonadati</taxon>
        <taxon>Pseudomonadota</taxon>
        <taxon>Betaproteobacteria</taxon>
        <taxon>Burkholderiales</taxon>
        <taxon>Sphaerotilaceae</taxon>
        <taxon>Inhella</taxon>
    </lineage>
</organism>
<keyword evidence="6" id="KW-1185">Reference proteome</keyword>
<dbReference type="AlphaFoldDB" id="A0A931J057"/>
<dbReference type="InterPro" id="IPR036388">
    <property type="entry name" value="WH-like_DNA-bd_sf"/>
</dbReference>
<dbReference type="InterPro" id="IPR023187">
    <property type="entry name" value="Tscrpt_reg_MarR-type_CS"/>
</dbReference>
<dbReference type="SMART" id="SM00347">
    <property type="entry name" value="HTH_MARR"/>
    <property type="match status" value="1"/>
</dbReference>
<dbReference type="GO" id="GO:0003677">
    <property type="term" value="F:DNA binding"/>
    <property type="evidence" value="ECO:0007669"/>
    <property type="project" value="UniProtKB-KW"/>
</dbReference>
<dbReference type="GO" id="GO:0003700">
    <property type="term" value="F:DNA-binding transcription factor activity"/>
    <property type="evidence" value="ECO:0007669"/>
    <property type="project" value="InterPro"/>
</dbReference>
<keyword evidence="1" id="KW-0805">Transcription regulation</keyword>
<evidence type="ECO:0000313" key="6">
    <source>
        <dbReference type="Proteomes" id="UP000620139"/>
    </source>
</evidence>
<dbReference type="GO" id="GO:0006950">
    <property type="term" value="P:response to stress"/>
    <property type="evidence" value="ECO:0007669"/>
    <property type="project" value="TreeGrafter"/>
</dbReference>
<protein>
    <submittedName>
        <fullName evidence="5">MarR family transcriptional regulator</fullName>
    </submittedName>
</protein>
<accession>A0A931J057</accession>
<dbReference type="InterPro" id="IPR000835">
    <property type="entry name" value="HTH_MarR-typ"/>
</dbReference>
<gene>
    <name evidence="5" type="ORF">I7X43_15970</name>
</gene>
<dbReference type="SUPFAM" id="SSF46785">
    <property type="entry name" value="Winged helix' DNA-binding domain"/>
    <property type="match status" value="1"/>
</dbReference>
<evidence type="ECO:0000256" key="1">
    <source>
        <dbReference type="ARBA" id="ARBA00023015"/>
    </source>
</evidence>
<dbReference type="PROSITE" id="PS01117">
    <property type="entry name" value="HTH_MARR_1"/>
    <property type="match status" value="1"/>
</dbReference>
<dbReference type="PANTHER" id="PTHR33164">
    <property type="entry name" value="TRANSCRIPTIONAL REGULATOR, MARR FAMILY"/>
    <property type="match status" value="1"/>
</dbReference>
<dbReference type="PROSITE" id="PS50995">
    <property type="entry name" value="HTH_MARR_2"/>
    <property type="match status" value="1"/>
</dbReference>
<proteinExistence type="predicted"/>